<feature type="compositionally biased region" description="Basic and acidic residues" evidence="1">
    <location>
        <begin position="14"/>
        <end position="37"/>
    </location>
</feature>
<gene>
    <name evidence="2" type="ORF">MARPO_0036s0113</name>
</gene>
<dbReference type="Proteomes" id="UP000244005">
    <property type="component" value="Unassembled WGS sequence"/>
</dbReference>
<evidence type="ECO:0000256" key="1">
    <source>
        <dbReference type="SAM" id="MobiDB-lite"/>
    </source>
</evidence>
<dbReference type="Gramene" id="Mp1g08700.1">
    <property type="protein sequence ID" value="Mp1g08700.1.cds1"/>
    <property type="gene ID" value="Mp1g08700"/>
</dbReference>
<feature type="compositionally biased region" description="Polar residues" evidence="1">
    <location>
        <begin position="1"/>
        <end position="10"/>
    </location>
</feature>
<evidence type="ECO:0000313" key="2">
    <source>
        <dbReference type="EMBL" id="PTQ41135.1"/>
    </source>
</evidence>
<reference evidence="3" key="1">
    <citation type="journal article" date="2017" name="Cell">
        <title>Insights into land plant evolution garnered from the Marchantia polymorpha genome.</title>
        <authorList>
            <person name="Bowman J.L."/>
            <person name="Kohchi T."/>
            <person name="Yamato K.T."/>
            <person name="Jenkins J."/>
            <person name="Shu S."/>
            <person name="Ishizaki K."/>
            <person name="Yamaoka S."/>
            <person name="Nishihama R."/>
            <person name="Nakamura Y."/>
            <person name="Berger F."/>
            <person name="Adam C."/>
            <person name="Aki S.S."/>
            <person name="Althoff F."/>
            <person name="Araki T."/>
            <person name="Arteaga-Vazquez M.A."/>
            <person name="Balasubrmanian S."/>
            <person name="Barry K."/>
            <person name="Bauer D."/>
            <person name="Boehm C.R."/>
            <person name="Briginshaw L."/>
            <person name="Caballero-Perez J."/>
            <person name="Catarino B."/>
            <person name="Chen F."/>
            <person name="Chiyoda S."/>
            <person name="Chovatia M."/>
            <person name="Davies K.M."/>
            <person name="Delmans M."/>
            <person name="Demura T."/>
            <person name="Dierschke T."/>
            <person name="Dolan L."/>
            <person name="Dorantes-Acosta A.E."/>
            <person name="Eklund D.M."/>
            <person name="Florent S.N."/>
            <person name="Flores-Sandoval E."/>
            <person name="Fujiyama A."/>
            <person name="Fukuzawa H."/>
            <person name="Galik B."/>
            <person name="Grimanelli D."/>
            <person name="Grimwood J."/>
            <person name="Grossniklaus U."/>
            <person name="Hamada T."/>
            <person name="Haseloff J."/>
            <person name="Hetherington A.J."/>
            <person name="Higo A."/>
            <person name="Hirakawa Y."/>
            <person name="Hundley H.N."/>
            <person name="Ikeda Y."/>
            <person name="Inoue K."/>
            <person name="Inoue S.I."/>
            <person name="Ishida S."/>
            <person name="Jia Q."/>
            <person name="Kakita M."/>
            <person name="Kanazawa T."/>
            <person name="Kawai Y."/>
            <person name="Kawashima T."/>
            <person name="Kennedy M."/>
            <person name="Kinose K."/>
            <person name="Kinoshita T."/>
            <person name="Kohara Y."/>
            <person name="Koide E."/>
            <person name="Komatsu K."/>
            <person name="Kopischke S."/>
            <person name="Kubo M."/>
            <person name="Kyozuka J."/>
            <person name="Lagercrantz U."/>
            <person name="Lin S.S."/>
            <person name="Lindquist E."/>
            <person name="Lipzen A.M."/>
            <person name="Lu C.W."/>
            <person name="De Luna E."/>
            <person name="Martienssen R.A."/>
            <person name="Minamino N."/>
            <person name="Mizutani M."/>
            <person name="Mizutani M."/>
            <person name="Mochizuki N."/>
            <person name="Monte I."/>
            <person name="Mosher R."/>
            <person name="Nagasaki H."/>
            <person name="Nakagami H."/>
            <person name="Naramoto S."/>
            <person name="Nishitani K."/>
            <person name="Ohtani M."/>
            <person name="Okamoto T."/>
            <person name="Okumura M."/>
            <person name="Phillips J."/>
            <person name="Pollak B."/>
            <person name="Reinders A."/>
            <person name="Rovekamp M."/>
            <person name="Sano R."/>
            <person name="Sawa S."/>
            <person name="Schmid M.W."/>
            <person name="Shirakawa M."/>
            <person name="Solano R."/>
            <person name="Spunde A."/>
            <person name="Suetsugu N."/>
            <person name="Sugano S."/>
            <person name="Sugiyama A."/>
            <person name="Sun R."/>
            <person name="Suzuki Y."/>
            <person name="Takenaka M."/>
            <person name="Takezawa D."/>
            <person name="Tomogane H."/>
            <person name="Tsuzuki M."/>
            <person name="Ueda T."/>
            <person name="Umeda M."/>
            <person name="Ward J.M."/>
            <person name="Watanabe Y."/>
            <person name="Yazaki K."/>
            <person name="Yokoyama R."/>
            <person name="Yoshitake Y."/>
            <person name="Yotsui I."/>
            <person name="Zachgo S."/>
            <person name="Schmutz J."/>
        </authorList>
    </citation>
    <scope>NUCLEOTIDE SEQUENCE [LARGE SCALE GENOMIC DNA]</scope>
    <source>
        <strain evidence="3">Tak-1</strain>
    </source>
</reference>
<accession>A0A2R6X4V6</accession>
<dbReference type="EMBL" id="KZ772708">
    <property type="protein sequence ID" value="PTQ41135.1"/>
    <property type="molecule type" value="Genomic_DNA"/>
</dbReference>
<name>A0A2R6X4V6_MARPO</name>
<dbReference type="AlphaFoldDB" id="A0A2R6X4V6"/>
<sequence>MSLSRSTGILTRTEGGRHPAEETRMPWMRKGDGHETPAQDSVGQVNSCMGDGPVYRVRKWHFGQDGGVLWGSPGACGWAIFISSLRAGAGAGPGRRERGRANLLCAAAPRGQSS</sequence>
<protein>
    <submittedName>
        <fullName evidence="2">Uncharacterized protein</fullName>
    </submittedName>
</protein>
<evidence type="ECO:0000313" key="3">
    <source>
        <dbReference type="Proteomes" id="UP000244005"/>
    </source>
</evidence>
<proteinExistence type="predicted"/>
<organism evidence="2 3">
    <name type="scientific">Marchantia polymorpha</name>
    <name type="common">Common liverwort</name>
    <name type="synonym">Marchantia aquatica</name>
    <dbReference type="NCBI Taxonomy" id="3197"/>
    <lineage>
        <taxon>Eukaryota</taxon>
        <taxon>Viridiplantae</taxon>
        <taxon>Streptophyta</taxon>
        <taxon>Embryophyta</taxon>
        <taxon>Marchantiophyta</taxon>
        <taxon>Marchantiopsida</taxon>
        <taxon>Marchantiidae</taxon>
        <taxon>Marchantiales</taxon>
        <taxon>Marchantiaceae</taxon>
        <taxon>Marchantia</taxon>
    </lineage>
</organism>
<keyword evidence="3" id="KW-1185">Reference proteome</keyword>
<feature type="compositionally biased region" description="Polar residues" evidence="1">
    <location>
        <begin position="38"/>
        <end position="47"/>
    </location>
</feature>
<feature type="region of interest" description="Disordered" evidence="1">
    <location>
        <begin position="1"/>
        <end position="47"/>
    </location>
</feature>